<name>A0A0R0DF45_9GAMM</name>
<dbReference type="InterPro" id="IPR018697">
    <property type="entry name" value="DUF2199"/>
</dbReference>
<dbReference type="OrthoDB" id="4404538at2"/>
<gene>
    <name evidence="1" type="ORF">ABB30_10930</name>
</gene>
<dbReference type="PATRIC" id="fig|336566.3.peg.1608"/>
<evidence type="ECO:0000313" key="2">
    <source>
        <dbReference type="Proteomes" id="UP000050956"/>
    </source>
</evidence>
<organism evidence="1 2">
    <name type="scientific">Stenotrophomonas ginsengisoli</name>
    <dbReference type="NCBI Taxonomy" id="336566"/>
    <lineage>
        <taxon>Bacteria</taxon>
        <taxon>Pseudomonadati</taxon>
        <taxon>Pseudomonadota</taxon>
        <taxon>Gammaproteobacteria</taxon>
        <taxon>Lysobacterales</taxon>
        <taxon>Lysobacteraceae</taxon>
        <taxon>Stenotrophomonas</taxon>
    </lineage>
</organism>
<comment type="caution">
    <text evidence="1">The sequence shown here is derived from an EMBL/GenBank/DDBJ whole genome shotgun (WGS) entry which is preliminary data.</text>
</comment>
<accession>A0A0R0DF45</accession>
<reference evidence="1 2" key="1">
    <citation type="submission" date="2015-05" db="EMBL/GenBank/DDBJ databases">
        <title>Genome sequencing and analysis of members of genus Stenotrophomonas.</title>
        <authorList>
            <person name="Patil P.P."/>
            <person name="Midha S."/>
            <person name="Patil P.B."/>
        </authorList>
    </citation>
    <scope>NUCLEOTIDE SEQUENCE [LARGE SCALE GENOMIC DNA]</scope>
    <source>
        <strain evidence="1 2">DSM 24757</strain>
    </source>
</reference>
<protein>
    <recommendedName>
        <fullName evidence="3">DUF2199 domain-containing protein</fullName>
    </recommendedName>
</protein>
<evidence type="ECO:0008006" key="3">
    <source>
        <dbReference type="Google" id="ProtNLM"/>
    </source>
</evidence>
<evidence type="ECO:0000313" key="1">
    <source>
        <dbReference type="EMBL" id="KRG76003.1"/>
    </source>
</evidence>
<keyword evidence="2" id="KW-1185">Reference proteome</keyword>
<dbReference type="RefSeq" id="WP_057638338.1">
    <property type="nucleotide sequence ID" value="NZ_LDJM01000026.1"/>
</dbReference>
<sequence>MASACATCNQAHGELPFGYGARAPLAAESIPAAEREERLELGSDQCVIDDARFFLRAHLQIAVTDAPQHTFTWGVWAEVTELQFDRAAELWETASKQPPMPGKLATDVPCFEDTDGLPVHLHFHAPGQLPTVVLEGDHPLAREQQHGVSLQRIKAIYDALMA</sequence>
<dbReference type="AlphaFoldDB" id="A0A0R0DF45"/>
<dbReference type="EMBL" id="LDJM01000026">
    <property type="protein sequence ID" value="KRG76003.1"/>
    <property type="molecule type" value="Genomic_DNA"/>
</dbReference>
<dbReference type="STRING" id="336566.ABB30_10930"/>
<dbReference type="Proteomes" id="UP000050956">
    <property type="component" value="Unassembled WGS sequence"/>
</dbReference>
<dbReference type="Pfam" id="PF09965">
    <property type="entry name" value="DUF2199"/>
    <property type="match status" value="1"/>
</dbReference>
<proteinExistence type="predicted"/>